<feature type="domain" description="FecR protein" evidence="1">
    <location>
        <begin position="132"/>
        <end position="217"/>
    </location>
</feature>
<reference evidence="3" key="2">
    <citation type="submission" date="2020-09" db="EMBL/GenBank/DDBJ databases">
        <authorList>
            <person name="Kittiwongwattana C."/>
        </authorList>
    </citation>
    <scope>NUCLEOTIDE SEQUENCE</scope>
    <source>
        <strain evidence="6">1303</strain>
        <strain evidence="3">1310</strain>
    </source>
</reference>
<dbReference type="Proteomes" id="UP000503144">
    <property type="component" value="Chromosome"/>
</dbReference>
<organism evidence="3 5">
    <name type="scientific">Chitinophaga oryzae</name>
    <dbReference type="NCBI Taxonomy" id="2725414"/>
    <lineage>
        <taxon>Bacteria</taxon>
        <taxon>Pseudomonadati</taxon>
        <taxon>Bacteroidota</taxon>
        <taxon>Chitinophagia</taxon>
        <taxon>Chitinophagales</taxon>
        <taxon>Chitinophagaceae</taxon>
        <taxon>Chitinophaga</taxon>
    </lineage>
</organism>
<evidence type="ECO:0000313" key="4">
    <source>
        <dbReference type="EMBL" id="QJB38600.1"/>
    </source>
</evidence>
<dbReference type="PANTHER" id="PTHR30273:SF2">
    <property type="entry name" value="PROTEIN FECR"/>
    <property type="match status" value="1"/>
</dbReference>
<evidence type="ECO:0000313" key="3">
    <source>
        <dbReference type="EMBL" id="QJB32124.1"/>
    </source>
</evidence>
<dbReference type="EMBL" id="CP051204">
    <property type="protein sequence ID" value="QJB38600.1"/>
    <property type="molecule type" value="Genomic_DNA"/>
</dbReference>
<dbReference type="EMBL" id="CP051205">
    <property type="protein sequence ID" value="QJB32124.1"/>
    <property type="molecule type" value="Genomic_DNA"/>
</dbReference>
<evidence type="ECO:0000259" key="2">
    <source>
        <dbReference type="Pfam" id="PF16344"/>
    </source>
</evidence>
<dbReference type="AlphaFoldDB" id="A0AAE6ZHX6"/>
<evidence type="ECO:0000259" key="1">
    <source>
        <dbReference type="Pfam" id="PF04773"/>
    </source>
</evidence>
<sequence>MKEHPTELLKKFLDNRCSPEELEQVQQLLQLPENSELLDRLMAGQSAADWEHTGYADEQLLPTVERWKAQLNERIRQQSGGKVKQLRARRLRNIAAVMAGILVLSGISYRGLKNKRMHPAYVEQRNPGGAPVRYLLPDSTQVHLAAGSRMRYPAQFSGSKREVFLEGEAFFDVKQDAKNPFIIRTGDVYTEVLGTSFRITAFEAAPLEVAVASGKVQVTDPQKGQLAVLTKGRVVSYNAASGVVEQHTVDPSSLEKWTTGEVYFEETHVDRIAEELQRIYGVKIRFQQPALATIRVSAAFSASEPVAGVMQMLAFVGKFQYNYDSEKKLYTLYVKNQPMDKR</sequence>
<evidence type="ECO:0000313" key="5">
    <source>
        <dbReference type="Proteomes" id="UP000502421"/>
    </source>
</evidence>
<dbReference type="PIRSF" id="PIRSF018266">
    <property type="entry name" value="FecR"/>
    <property type="match status" value="1"/>
</dbReference>
<name>A0AAE6ZHX6_9BACT</name>
<reference evidence="5" key="1">
    <citation type="submission" date="2020-04" db="EMBL/GenBank/DDBJ databases">
        <authorList>
            <person name="Kittiwongwattana C."/>
        </authorList>
    </citation>
    <scope>NUCLEOTIDE SEQUENCE [LARGE SCALE GENOMIC DNA]</scope>
    <source>
        <strain evidence="4 6">1303</strain>
        <strain evidence="5">1310</strain>
    </source>
</reference>
<dbReference type="Pfam" id="PF04773">
    <property type="entry name" value="FecR"/>
    <property type="match status" value="1"/>
</dbReference>
<proteinExistence type="predicted"/>
<dbReference type="GO" id="GO:0016989">
    <property type="term" value="F:sigma factor antagonist activity"/>
    <property type="evidence" value="ECO:0007669"/>
    <property type="project" value="TreeGrafter"/>
</dbReference>
<dbReference type="Proteomes" id="UP000502421">
    <property type="component" value="Chromosome"/>
</dbReference>
<accession>A0AAE6ZHX6</accession>
<dbReference type="Gene3D" id="3.55.50.30">
    <property type="match status" value="1"/>
</dbReference>
<protein>
    <submittedName>
        <fullName evidence="3">FecR domain-containing protein</fullName>
    </submittedName>
</protein>
<evidence type="ECO:0000313" key="6">
    <source>
        <dbReference type="Proteomes" id="UP000503144"/>
    </source>
</evidence>
<dbReference type="InterPro" id="IPR032508">
    <property type="entry name" value="FecR_C"/>
</dbReference>
<dbReference type="InterPro" id="IPR006860">
    <property type="entry name" value="FecR"/>
</dbReference>
<dbReference type="Gene3D" id="2.60.120.1440">
    <property type="match status" value="1"/>
</dbReference>
<dbReference type="InterPro" id="IPR012373">
    <property type="entry name" value="Ferrdict_sens_TM"/>
</dbReference>
<keyword evidence="6" id="KW-1185">Reference proteome</keyword>
<dbReference type="KEGG" id="coy:HF329_12625"/>
<feature type="domain" description="Protein FecR C-terminal" evidence="2">
    <location>
        <begin position="262"/>
        <end position="328"/>
    </location>
</feature>
<dbReference type="PANTHER" id="PTHR30273">
    <property type="entry name" value="PERIPLASMIC SIGNAL SENSOR AND SIGMA FACTOR ACTIVATOR FECR-RELATED"/>
    <property type="match status" value="1"/>
</dbReference>
<dbReference type="RefSeq" id="WP_168804374.1">
    <property type="nucleotide sequence ID" value="NZ_CP051204.2"/>
</dbReference>
<dbReference type="Pfam" id="PF16344">
    <property type="entry name" value="FecR_C"/>
    <property type="match status" value="1"/>
</dbReference>
<gene>
    <name evidence="4" type="ORF">HF324_12290</name>
    <name evidence="3" type="ORF">HF329_12625</name>
</gene>